<dbReference type="STRING" id="1209926.A0A1G4BND9"/>
<dbReference type="GO" id="GO:0003676">
    <property type="term" value="F:nucleic acid binding"/>
    <property type="evidence" value="ECO:0007669"/>
    <property type="project" value="InterPro"/>
</dbReference>
<dbReference type="Pfam" id="PF00075">
    <property type="entry name" value="RNase_H"/>
    <property type="match status" value="1"/>
</dbReference>
<dbReference type="EMBL" id="MJBS01000009">
    <property type="protein sequence ID" value="OHF02924.1"/>
    <property type="molecule type" value="Genomic_DNA"/>
</dbReference>
<dbReference type="CDD" id="cd13934">
    <property type="entry name" value="RNase_H_Dikarya_like"/>
    <property type="match status" value="1"/>
</dbReference>
<dbReference type="GO" id="GO:0046872">
    <property type="term" value="F:metal ion binding"/>
    <property type="evidence" value="ECO:0007669"/>
    <property type="project" value="UniProtKB-KW"/>
</dbReference>
<dbReference type="PANTHER" id="PTHR10642">
    <property type="entry name" value="RIBONUCLEASE H1"/>
    <property type="match status" value="1"/>
</dbReference>
<proteinExistence type="inferred from homology"/>
<evidence type="ECO:0000256" key="3">
    <source>
        <dbReference type="ARBA" id="ARBA00012180"/>
    </source>
</evidence>
<dbReference type="Gene3D" id="3.30.420.10">
    <property type="entry name" value="Ribonuclease H-like superfamily/Ribonuclease H"/>
    <property type="match status" value="1"/>
</dbReference>
<dbReference type="GO" id="GO:0043137">
    <property type="term" value="P:DNA replication, removal of RNA primer"/>
    <property type="evidence" value="ECO:0007669"/>
    <property type="project" value="TreeGrafter"/>
</dbReference>
<evidence type="ECO:0000256" key="4">
    <source>
        <dbReference type="ARBA" id="ARBA00022722"/>
    </source>
</evidence>
<evidence type="ECO:0000313" key="10">
    <source>
        <dbReference type="Proteomes" id="UP000176998"/>
    </source>
</evidence>
<dbReference type="InterPro" id="IPR012337">
    <property type="entry name" value="RNaseH-like_sf"/>
</dbReference>
<comment type="caution">
    <text evidence="9">The sequence shown here is derived from an EMBL/GenBank/DDBJ whole genome shotgun (WGS) entry which is preliminary data.</text>
</comment>
<evidence type="ECO:0000313" key="9">
    <source>
        <dbReference type="EMBL" id="OHF02924.1"/>
    </source>
</evidence>
<keyword evidence="6" id="KW-0255">Endonuclease</keyword>
<comment type="similarity">
    <text evidence="2">Belongs to the RNase H family.</text>
</comment>
<accession>A0A1G4BND9</accession>
<dbReference type="EC" id="3.1.26.4" evidence="3"/>
<dbReference type="OrthoDB" id="407198at2759"/>
<keyword evidence="7" id="KW-0378">Hydrolase</keyword>
<organism evidence="9 10">
    <name type="scientific">Colletotrichum orchidophilum</name>
    <dbReference type="NCBI Taxonomy" id="1209926"/>
    <lineage>
        <taxon>Eukaryota</taxon>
        <taxon>Fungi</taxon>
        <taxon>Dikarya</taxon>
        <taxon>Ascomycota</taxon>
        <taxon>Pezizomycotina</taxon>
        <taxon>Sordariomycetes</taxon>
        <taxon>Hypocreomycetidae</taxon>
        <taxon>Glomerellales</taxon>
        <taxon>Glomerellaceae</taxon>
        <taxon>Colletotrichum</taxon>
    </lineage>
</organism>
<dbReference type="Proteomes" id="UP000176998">
    <property type="component" value="Unassembled WGS sequence"/>
</dbReference>
<dbReference type="InterPro" id="IPR036397">
    <property type="entry name" value="RNaseH_sf"/>
</dbReference>
<keyword evidence="10" id="KW-1185">Reference proteome</keyword>
<keyword evidence="4" id="KW-0540">Nuclease</keyword>
<dbReference type="GeneID" id="34554846"/>
<evidence type="ECO:0000256" key="6">
    <source>
        <dbReference type="ARBA" id="ARBA00022759"/>
    </source>
</evidence>
<dbReference type="AlphaFoldDB" id="A0A1G4BND9"/>
<keyword evidence="5" id="KW-0479">Metal-binding</keyword>
<feature type="domain" description="RNase H type-1" evidence="8">
    <location>
        <begin position="56"/>
        <end position="213"/>
    </location>
</feature>
<comment type="catalytic activity">
    <reaction evidence="1">
        <text>Endonucleolytic cleavage to 5'-phosphomonoester.</text>
        <dbReference type="EC" id="3.1.26.4"/>
    </reaction>
</comment>
<evidence type="ECO:0000256" key="2">
    <source>
        <dbReference type="ARBA" id="ARBA00005300"/>
    </source>
</evidence>
<reference evidence="9 10" key="1">
    <citation type="submission" date="2016-09" db="EMBL/GenBank/DDBJ databases">
        <authorList>
            <person name="Capua I."/>
            <person name="De Benedictis P."/>
            <person name="Joannis T."/>
            <person name="Lombin L.H."/>
            <person name="Cattoli G."/>
        </authorList>
    </citation>
    <scope>NUCLEOTIDE SEQUENCE [LARGE SCALE GENOMIC DNA]</scope>
    <source>
        <strain evidence="9 10">IMI 309357</strain>
    </source>
</reference>
<dbReference type="InterPro" id="IPR050092">
    <property type="entry name" value="RNase_H"/>
</dbReference>
<protein>
    <recommendedName>
        <fullName evidence="3">ribonuclease H</fullName>
        <ecNumber evidence="3">3.1.26.4</ecNumber>
    </recommendedName>
</protein>
<dbReference type="RefSeq" id="XP_022480062.1">
    <property type="nucleotide sequence ID" value="XM_022613336.1"/>
</dbReference>
<gene>
    <name evidence="9" type="ORF">CORC01_01682</name>
</gene>
<dbReference type="InterPro" id="IPR002156">
    <property type="entry name" value="RNaseH_domain"/>
</dbReference>
<evidence type="ECO:0000256" key="7">
    <source>
        <dbReference type="ARBA" id="ARBA00022801"/>
    </source>
</evidence>
<dbReference type="PANTHER" id="PTHR10642:SF26">
    <property type="entry name" value="RIBONUCLEASE H1"/>
    <property type="match status" value="1"/>
</dbReference>
<dbReference type="GO" id="GO:0004523">
    <property type="term" value="F:RNA-DNA hybrid ribonuclease activity"/>
    <property type="evidence" value="ECO:0007669"/>
    <property type="project" value="UniProtKB-EC"/>
</dbReference>
<evidence type="ECO:0000256" key="5">
    <source>
        <dbReference type="ARBA" id="ARBA00022723"/>
    </source>
</evidence>
<name>A0A1G4BND9_9PEZI</name>
<sequence>MLGYDDDDGIGSRLFEPRASDTHRMVPKAELVVYDPQKQVLGLQMYSWSKKGVTPDPGSFVVYIDGACRGNGTGAARASWGVYFGPGSRYNACGLLAGDLPQTNARAEIEALVQALRIIGEITEGDFSLSQIKIATDSEYLAHAMSLWIGEWIENEGMTARGRNVAHFAVLRDLHEQLDEMTYGDDGGLNFMFWAIPREENKEADALANQAFSWFPEPFTEGD</sequence>
<dbReference type="SUPFAM" id="SSF53098">
    <property type="entry name" value="Ribonuclease H-like"/>
    <property type="match status" value="1"/>
</dbReference>
<evidence type="ECO:0000256" key="1">
    <source>
        <dbReference type="ARBA" id="ARBA00000077"/>
    </source>
</evidence>
<evidence type="ECO:0000259" key="8">
    <source>
        <dbReference type="PROSITE" id="PS50879"/>
    </source>
</evidence>
<dbReference type="PROSITE" id="PS50879">
    <property type="entry name" value="RNASE_H_1"/>
    <property type="match status" value="1"/>
</dbReference>